<evidence type="ECO:0000256" key="3">
    <source>
        <dbReference type="ARBA" id="ARBA00022553"/>
    </source>
</evidence>
<dbReference type="SMART" id="SM00091">
    <property type="entry name" value="PAS"/>
    <property type="match status" value="2"/>
</dbReference>
<dbReference type="RefSeq" id="WP_008983190.1">
    <property type="nucleotide sequence ID" value="NZ_AKKU01000001.1"/>
</dbReference>
<organism evidence="9 10">
    <name type="scientific">Alishewanella agri BL06</name>
    <dbReference type="NCBI Taxonomy" id="1195246"/>
    <lineage>
        <taxon>Bacteria</taxon>
        <taxon>Pseudomonadati</taxon>
        <taxon>Pseudomonadota</taxon>
        <taxon>Gammaproteobacteria</taxon>
        <taxon>Alteromonadales</taxon>
        <taxon>Alteromonadaceae</taxon>
        <taxon>Alishewanella</taxon>
    </lineage>
</organism>
<dbReference type="eggNOG" id="COG3829">
    <property type="taxonomic scope" value="Bacteria"/>
</dbReference>
<dbReference type="EC" id="2.7.13.3" evidence="2"/>
<keyword evidence="6" id="KW-0812">Transmembrane</keyword>
<dbReference type="EMBL" id="AKKU01000001">
    <property type="protein sequence ID" value="EIW90418.1"/>
    <property type="molecule type" value="Genomic_DNA"/>
</dbReference>
<feature type="transmembrane region" description="Helical" evidence="6">
    <location>
        <begin position="57"/>
        <end position="78"/>
    </location>
</feature>
<dbReference type="InterPro" id="IPR001610">
    <property type="entry name" value="PAC"/>
</dbReference>
<gene>
    <name evidence="9" type="ORF">AGRI_01070</name>
</gene>
<keyword evidence="4" id="KW-0808">Transferase</keyword>
<keyword evidence="3" id="KW-0597">Phosphoprotein</keyword>
<evidence type="ECO:0000256" key="2">
    <source>
        <dbReference type="ARBA" id="ARBA00012438"/>
    </source>
</evidence>
<evidence type="ECO:0000256" key="5">
    <source>
        <dbReference type="ARBA" id="ARBA00022777"/>
    </source>
</evidence>
<dbReference type="PANTHER" id="PTHR43304:SF1">
    <property type="entry name" value="PAC DOMAIN-CONTAINING PROTEIN"/>
    <property type="match status" value="1"/>
</dbReference>
<reference evidence="9 10" key="1">
    <citation type="journal article" date="2012" name="J. Bacteriol.">
        <title>Genome Sequence of Pectin-Degrading Alishewanella agri, Isolated from Landfill Soil.</title>
        <authorList>
            <person name="Kim J."/>
            <person name="Jung J."/>
            <person name="Sung J.S."/>
            <person name="Chun J."/>
            <person name="Park W."/>
        </authorList>
    </citation>
    <scope>NUCLEOTIDE SEQUENCE [LARGE SCALE GENOMIC DNA]</scope>
    <source>
        <strain evidence="9 10">BL06</strain>
    </source>
</reference>
<sequence length="487" mass="54546">MPKLIRLMQNHNLAAGFLLLALCAILLADSLTQLGFAHGVLYTPLVALAGLSYRRKLLTLTASVSLIAIWLGFFIAPAAPADFSLFYVLANRSISCLAIVLMWWFGDQAITLRQSQHDQHVLASQTRLDLQLANQVAGISHWWLDDHLKMVQLDESSARLLGLNVRQLTLEQFACCFEQQAGPELKLQLEQTLEASNPLSLELRLHQESSQPVWVKLTAYADPASPGVLRGILQDIQQHYDEARRLQIQQRRFQQLADSLPVKVWTATADGRIDYVSETFASFSGQDAASIVADWLQLLHPDEQAPVLSHWQHCVSAKVPYNIEFRILSADGSYVWHLTSALPIFNEQGDVMYWFGSAMDISQQKALWQNTDNLRLSLYQTLNETTDAFFALDTQLTFTFINQKALELLTDPKIPALGKSITEVLYRPGKDYSALTTAIQRCYAKQSTETLSLTLPDQEHPATVRLYPSASGINVLLQLEQGRGIKG</sequence>
<feature type="transmembrane region" description="Helical" evidence="6">
    <location>
        <begin position="85"/>
        <end position="106"/>
    </location>
</feature>
<dbReference type="InterPro" id="IPR000014">
    <property type="entry name" value="PAS"/>
</dbReference>
<dbReference type="Proteomes" id="UP000035062">
    <property type="component" value="Unassembled WGS sequence"/>
</dbReference>
<evidence type="ECO:0000256" key="4">
    <source>
        <dbReference type="ARBA" id="ARBA00022679"/>
    </source>
</evidence>
<dbReference type="InterPro" id="IPR013655">
    <property type="entry name" value="PAS_fold_3"/>
</dbReference>
<dbReference type="CDD" id="cd00130">
    <property type="entry name" value="PAS"/>
    <property type="match status" value="2"/>
</dbReference>
<dbReference type="STRING" id="1195246.AGRI_01070"/>
<dbReference type="InterPro" id="IPR052162">
    <property type="entry name" value="Sensor_kinase/Photoreceptor"/>
</dbReference>
<evidence type="ECO:0000256" key="6">
    <source>
        <dbReference type="SAM" id="Phobius"/>
    </source>
</evidence>
<evidence type="ECO:0000313" key="10">
    <source>
        <dbReference type="Proteomes" id="UP000035062"/>
    </source>
</evidence>
<keyword evidence="6" id="KW-1133">Transmembrane helix</keyword>
<dbReference type="Pfam" id="PF08447">
    <property type="entry name" value="PAS_3"/>
    <property type="match status" value="1"/>
</dbReference>
<proteinExistence type="predicted"/>
<evidence type="ECO:0000259" key="7">
    <source>
        <dbReference type="PROSITE" id="PS50112"/>
    </source>
</evidence>
<comment type="catalytic activity">
    <reaction evidence="1">
        <text>ATP + protein L-histidine = ADP + protein N-phospho-L-histidine.</text>
        <dbReference type="EC" id="2.7.13.3"/>
    </reaction>
</comment>
<feature type="domain" description="PAC" evidence="8">
    <location>
        <begin position="321"/>
        <end position="373"/>
    </location>
</feature>
<keyword evidence="6" id="KW-0472">Membrane</keyword>
<dbReference type="FunFam" id="3.30.450.20:FF:000099">
    <property type="entry name" value="Sensory box sensor histidine kinase"/>
    <property type="match status" value="1"/>
</dbReference>
<dbReference type="PROSITE" id="PS50112">
    <property type="entry name" value="PAS"/>
    <property type="match status" value="1"/>
</dbReference>
<dbReference type="Gene3D" id="3.30.450.20">
    <property type="entry name" value="PAS domain"/>
    <property type="match status" value="2"/>
</dbReference>
<name>I8UEJ2_9ALTE</name>
<keyword evidence="5 9" id="KW-0418">Kinase</keyword>
<dbReference type="InterPro" id="IPR035965">
    <property type="entry name" value="PAS-like_dom_sf"/>
</dbReference>
<dbReference type="PANTHER" id="PTHR43304">
    <property type="entry name" value="PHYTOCHROME-LIKE PROTEIN CPH1"/>
    <property type="match status" value="1"/>
</dbReference>
<feature type="domain" description="PAS" evidence="7">
    <location>
        <begin position="249"/>
        <end position="318"/>
    </location>
</feature>
<dbReference type="SMART" id="SM00086">
    <property type="entry name" value="PAC"/>
    <property type="match status" value="2"/>
</dbReference>
<dbReference type="InterPro" id="IPR000700">
    <property type="entry name" value="PAS-assoc_C"/>
</dbReference>
<dbReference type="SUPFAM" id="SSF55785">
    <property type="entry name" value="PYP-like sensor domain (PAS domain)"/>
    <property type="match status" value="2"/>
</dbReference>
<dbReference type="GO" id="GO:0004673">
    <property type="term" value="F:protein histidine kinase activity"/>
    <property type="evidence" value="ECO:0007669"/>
    <property type="project" value="UniProtKB-EC"/>
</dbReference>
<dbReference type="Pfam" id="PF08448">
    <property type="entry name" value="PAS_4"/>
    <property type="match status" value="1"/>
</dbReference>
<protein>
    <recommendedName>
        <fullName evidence="2">histidine kinase</fullName>
        <ecNumber evidence="2">2.7.13.3</ecNumber>
    </recommendedName>
</protein>
<comment type="caution">
    <text evidence="9">The sequence shown here is derived from an EMBL/GenBank/DDBJ whole genome shotgun (WGS) entry which is preliminary data.</text>
</comment>
<accession>I8UEJ2</accession>
<evidence type="ECO:0000259" key="8">
    <source>
        <dbReference type="PROSITE" id="PS50113"/>
    </source>
</evidence>
<keyword evidence="10" id="KW-1185">Reference proteome</keyword>
<dbReference type="AlphaFoldDB" id="I8UEJ2"/>
<dbReference type="NCBIfam" id="TIGR00229">
    <property type="entry name" value="sensory_box"/>
    <property type="match status" value="1"/>
</dbReference>
<evidence type="ECO:0000313" key="9">
    <source>
        <dbReference type="EMBL" id="EIW90418.1"/>
    </source>
</evidence>
<evidence type="ECO:0000256" key="1">
    <source>
        <dbReference type="ARBA" id="ARBA00000085"/>
    </source>
</evidence>
<dbReference type="InterPro" id="IPR013656">
    <property type="entry name" value="PAS_4"/>
</dbReference>
<dbReference type="PROSITE" id="PS50113">
    <property type="entry name" value="PAC"/>
    <property type="match status" value="1"/>
</dbReference>
<dbReference type="PATRIC" id="fig|1195246.3.peg.217"/>